<sequence>MNQVTCECGFQTRDAQEGPVVTAVLDHVRSDHPDLQGSVTPEVVRGWIEIVPD</sequence>
<protein>
    <recommendedName>
        <fullName evidence="3">DUF1059 domain-containing protein</fullName>
    </recommendedName>
</protein>
<keyword evidence="2" id="KW-1185">Reference proteome</keyword>
<dbReference type="EMBL" id="JBHTMB010000108">
    <property type="protein sequence ID" value="MFD1234080.1"/>
    <property type="molecule type" value="Genomic_DNA"/>
</dbReference>
<dbReference type="RefSeq" id="WP_013673353.1">
    <property type="nucleotide sequence ID" value="NZ_BAABKS010000054.1"/>
</dbReference>
<evidence type="ECO:0000313" key="1">
    <source>
        <dbReference type="EMBL" id="MFD1234080.1"/>
    </source>
</evidence>
<name>A0ABW3VIA7_9PSEU</name>
<organism evidence="1 2">
    <name type="scientific">Pseudonocardia benzenivorans</name>
    <dbReference type="NCBI Taxonomy" id="228005"/>
    <lineage>
        <taxon>Bacteria</taxon>
        <taxon>Bacillati</taxon>
        <taxon>Actinomycetota</taxon>
        <taxon>Actinomycetes</taxon>
        <taxon>Pseudonocardiales</taxon>
        <taxon>Pseudonocardiaceae</taxon>
        <taxon>Pseudonocardia</taxon>
    </lineage>
</organism>
<gene>
    <name evidence="1" type="ORF">ACFQ34_12375</name>
</gene>
<reference evidence="2" key="1">
    <citation type="journal article" date="2019" name="Int. J. Syst. Evol. Microbiol.">
        <title>The Global Catalogue of Microorganisms (GCM) 10K type strain sequencing project: providing services to taxonomists for standard genome sequencing and annotation.</title>
        <authorList>
            <consortium name="The Broad Institute Genomics Platform"/>
            <consortium name="The Broad Institute Genome Sequencing Center for Infectious Disease"/>
            <person name="Wu L."/>
            <person name="Ma J."/>
        </authorList>
    </citation>
    <scope>NUCLEOTIDE SEQUENCE [LARGE SCALE GENOMIC DNA]</scope>
    <source>
        <strain evidence="2">CCUG 49018</strain>
    </source>
</reference>
<accession>A0ABW3VIA7</accession>
<comment type="caution">
    <text evidence="1">The sequence shown here is derived from an EMBL/GenBank/DDBJ whole genome shotgun (WGS) entry which is preliminary data.</text>
</comment>
<evidence type="ECO:0000313" key="2">
    <source>
        <dbReference type="Proteomes" id="UP001597182"/>
    </source>
</evidence>
<evidence type="ECO:0008006" key="3">
    <source>
        <dbReference type="Google" id="ProtNLM"/>
    </source>
</evidence>
<proteinExistence type="predicted"/>
<dbReference type="Proteomes" id="UP001597182">
    <property type="component" value="Unassembled WGS sequence"/>
</dbReference>